<keyword evidence="2" id="KW-1185">Reference proteome</keyword>
<sequence>MFSIQDLCKTPVSRTRRSRIVSDGVKGEVFKVRLTDQSGVPACCWGCSRHEQPYQPPQHGLDPCEDAVPWSRSSRSLLLNMKPTNGYLLCLFWVGFTKKNTNKLRKMTCMMEIMTHEVMISQWSINDLKETVNKETKVFSCICPPHDVPICKNKSAFHMLWLGPNLQGWGEWSGDPCSAGICSYKGYRSSTRSLGLHLLLCPS</sequence>
<dbReference type="InParanoid" id="A0A669BBE7"/>
<organism evidence="1 2">
    <name type="scientific">Oreochromis niloticus</name>
    <name type="common">Nile tilapia</name>
    <name type="synonym">Tilapia nilotica</name>
    <dbReference type="NCBI Taxonomy" id="8128"/>
    <lineage>
        <taxon>Eukaryota</taxon>
        <taxon>Metazoa</taxon>
        <taxon>Chordata</taxon>
        <taxon>Craniata</taxon>
        <taxon>Vertebrata</taxon>
        <taxon>Euteleostomi</taxon>
        <taxon>Actinopterygii</taxon>
        <taxon>Neopterygii</taxon>
        <taxon>Teleostei</taxon>
        <taxon>Neoteleostei</taxon>
        <taxon>Acanthomorphata</taxon>
        <taxon>Ovalentaria</taxon>
        <taxon>Cichlomorphae</taxon>
        <taxon>Cichliformes</taxon>
        <taxon>Cichlidae</taxon>
        <taxon>African cichlids</taxon>
        <taxon>Pseudocrenilabrinae</taxon>
        <taxon>Oreochromini</taxon>
        <taxon>Oreochromis</taxon>
    </lineage>
</organism>
<evidence type="ECO:0000313" key="1">
    <source>
        <dbReference type="Ensembl" id="ENSONIP00000031770.1"/>
    </source>
</evidence>
<proteinExistence type="predicted"/>
<dbReference type="GeneTree" id="ENSGT00940000178523"/>
<evidence type="ECO:0000313" key="2">
    <source>
        <dbReference type="Proteomes" id="UP000005207"/>
    </source>
</evidence>
<dbReference type="Ensembl" id="ENSONIT00000047835.1">
    <property type="protein sequence ID" value="ENSONIP00000031770.1"/>
    <property type="gene ID" value="ENSONIG00000034949.1"/>
</dbReference>
<dbReference type="AlphaFoldDB" id="A0A669BBE7"/>
<reference evidence="2" key="1">
    <citation type="submission" date="2012-01" db="EMBL/GenBank/DDBJ databases">
        <title>The Genome Sequence of Oreochromis niloticus (Nile Tilapia).</title>
        <authorList>
            <consortium name="Broad Institute Genome Assembly Team"/>
            <consortium name="Broad Institute Sequencing Platform"/>
            <person name="Di Palma F."/>
            <person name="Johnson J."/>
            <person name="Lander E.S."/>
            <person name="Lindblad-Toh K."/>
        </authorList>
    </citation>
    <scope>NUCLEOTIDE SEQUENCE [LARGE SCALE GENOMIC DNA]</scope>
</reference>
<accession>A0A669BBE7</accession>
<reference evidence="1" key="3">
    <citation type="submission" date="2025-09" db="UniProtKB">
        <authorList>
            <consortium name="Ensembl"/>
        </authorList>
    </citation>
    <scope>IDENTIFICATION</scope>
</reference>
<reference evidence="1" key="2">
    <citation type="submission" date="2025-08" db="UniProtKB">
        <authorList>
            <consortium name="Ensembl"/>
        </authorList>
    </citation>
    <scope>IDENTIFICATION</scope>
</reference>
<protein>
    <submittedName>
        <fullName evidence="1">Uncharacterized protein</fullName>
    </submittedName>
</protein>
<dbReference type="Proteomes" id="UP000005207">
    <property type="component" value="Linkage group LG17"/>
</dbReference>
<name>A0A669BBE7_ORENI</name>